<dbReference type="Pfam" id="PF01636">
    <property type="entry name" value="APH"/>
    <property type="match status" value="1"/>
</dbReference>
<dbReference type="EMBL" id="QOIM01000017">
    <property type="protein sequence ID" value="RCG25759.1"/>
    <property type="molecule type" value="Genomic_DNA"/>
</dbReference>
<gene>
    <name evidence="2" type="ORF">DQ392_00455</name>
</gene>
<dbReference type="InterPro" id="IPR002575">
    <property type="entry name" value="Aminoglycoside_PTrfase"/>
</dbReference>
<keyword evidence="3" id="KW-1185">Reference proteome</keyword>
<keyword evidence="2" id="KW-0808">Transferase</keyword>
<dbReference type="InterPro" id="IPR011009">
    <property type="entry name" value="Kinase-like_dom_sf"/>
</dbReference>
<dbReference type="AlphaFoldDB" id="A0A367F764"/>
<dbReference type="Gene3D" id="3.90.1200.10">
    <property type="match status" value="1"/>
</dbReference>
<dbReference type="SUPFAM" id="SSF56112">
    <property type="entry name" value="Protein kinase-like (PK-like)"/>
    <property type="match status" value="1"/>
</dbReference>
<accession>A0A367F764</accession>
<evidence type="ECO:0000259" key="1">
    <source>
        <dbReference type="Pfam" id="PF01636"/>
    </source>
</evidence>
<evidence type="ECO:0000313" key="3">
    <source>
        <dbReference type="Proteomes" id="UP000253507"/>
    </source>
</evidence>
<dbReference type="GO" id="GO:0016740">
    <property type="term" value="F:transferase activity"/>
    <property type="evidence" value="ECO:0007669"/>
    <property type="project" value="UniProtKB-KW"/>
</dbReference>
<sequence length="280" mass="31030">MTSAAWSTHAIDLKPHSVIKRFRRGSREECEREWRALTLLSAYAPGLAPAPQSADLAAEEPVVVMSRLPGEPLRGQLLSKQQLKALAVATSEMYAAVPADALAKIPVRPGQQHELIAKIRAWTPRARPRVSAEVGEAMDRGLDWLARAGFEHAAPPDVPQVFGPGDGNLANYLWDGSRVRIVDFEESGLSDRPFELAEITEHVASWVDQPLDVEMFLDQFDLGATERVRLLECRRLLALVWLFLLSFDDPQRPRNPPGTAERQAARLSRLLGRGPRAVQG</sequence>
<reference evidence="2 3" key="1">
    <citation type="submission" date="2018-06" db="EMBL/GenBank/DDBJ databases">
        <title>Streptomyces reniochalinae sp. nov. and Streptomyces diacarnus sp. nov. from marine sponges.</title>
        <authorList>
            <person name="Li L."/>
        </authorList>
    </citation>
    <scope>NUCLEOTIDE SEQUENCE [LARGE SCALE GENOMIC DNA]</scope>
    <source>
        <strain evidence="2 3">LHW50302</strain>
    </source>
</reference>
<evidence type="ECO:0000313" key="2">
    <source>
        <dbReference type="EMBL" id="RCG25759.1"/>
    </source>
</evidence>
<organism evidence="2 3">
    <name type="scientific">Streptomyces reniochalinae</name>
    <dbReference type="NCBI Taxonomy" id="2250578"/>
    <lineage>
        <taxon>Bacteria</taxon>
        <taxon>Bacillati</taxon>
        <taxon>Actinomycetota</taxon>
        <taxon>Actinomycetes</taxon>
        <taxon>Kitasatosporales</taxon>
        <taxon>Streptomycetaceae</taxon>
        <taxon>Streptomyces</taxon>
    </lineage>
</organism>
<dbReference type="Proteomes" id="UP000253507">
    <property type="component" value="Unassembled WGS sequence"/>
</dbReference>
<protein>
    <submittedName>
        <fullName evidence="2">Aminoglycoside phosphotransferase family protein</fullName>
    </submittedName>
</protein>
<dbReference type="OrthoDB" id="3383851at2"/>
<dbReference type="RefSeq" id="WP_114013418.1">
    <property type="nucleotide sequence ID" value="NZ_QOIM01000017.1"/>
</dbReference>
<name>A0A367F764_9ACTN</name>
<comment type="caution">
    <text evidence="2">The sequence shown here is derived from an EMBL/GenBank/DDBJ whole genome shotgun (WGS) entry which is preliminary data.</text>
</comment>
<feature type="domain" description="Aminoglycoside phosphotransferase" evidence="1">
    <location>
        <begin position="18"/>
        <end position="229"/>
    </location>
</feature>
<proteinExistence type="predicted"/>